<accession>A0A9N9D268</accession>
<feature type="non-terminal residue" evidence="1">
    <location>
        <position position="41"/>
    </location>
</feature>
<organism evidence="1 2">
    <name type="scientific">Cetraspora pellucida</name>
    <dbReference type="NCBI Taxonomy" id="1433469"/>
    <lineage>
        <taxon>Eukaryota</taxon>
        <taxon>Fungi</taxon>
        <taxon>Fungi incertae sedis</taxon>
        <taxon>Mucoromycota</taxon>
        <taxon>Glomeromycotina</taxon>
        <taxon>Glomeromycetes</taxon>
        <taxon>Diversisporales</taxon>
        <taxon>Gigasporaceae</taxon>
        <taxon>Cetraspora</taxon>
    </lineage>
</organism>
<dbReference type="Proteomes" id="UP000789759">
    <property type="component" value="Unassembled WGS sequence"/>
</dbReference>
<keyword evidence="2" id="KW-1185">Reference proteome</keyword>
<dbReference type="EMBL" id="CAJVQA010005565">
    <property type="protein sequence ID" value="CAG8623355.1"/>
    <property type="molecule type" value="Genomic_DNA"/>
</dbReference>
<proteinExistence type="predicted"/>
<gene>
    <name evidence="1" type="ORF">CPELLU_LOCUS8034</name>
</gene>
<protein>
    <submittedName>
        <fullName evidence="1">12228_t:CDS:1</fullName>
    </submittedName>
</protein>
<comment type="caution">
    <text evidence="1">The sequence shown here is derived from an EMBL/GenBank/DDBJ whole genome shotgun (WGS) entry which is preliminary data.</text>
</comment>
<evidence type="ECO:0000313" key="2">
    <source>
        <dbReference type="Proteomes" id="UP000789759"/>
    </source>
</evidence>
<dbReference type="AlphaFoldDB" id="A0A9N9D268"/>
<name>A0A9N9D268_9GLOM</name>
<reference evidence="1" key="1">
    <citation type="submission" date="2021-06" db="EMBL/GenBank/DDBJ databases">
        <authorList>
            <person name="Kallberg Y."/>
            <person name="Tangrot J."/>
            <person name="Rosling A."/>
        </authorList>
    </citation>
    <scope>NUCLEOTIDE SEQUENCE</scope>
    <source>
        <strain evidence="1">FL966</strain>
    </source>
</reference>
<evidence type="ECO:0000313" key="1">
    <source>
        <dbReference type="EMBL" id="CAG8623355.1"/>
    </source>
</evidence>
<sequence length="41" mass="5095">MIDKKKIKEIFTKYQKEKDAKYTLVEFLEYLEKYQLFQASD</sequence>